<organism evidence="6 7">
    <name type="scientific">Arabidopsis thaliana x Arabidopsis arenosa</name>
    <dbReference type="NCBI Taxonomy" id="1240361"/>
    <lineage>
        <taxon>Eukaryota</taxon>
        <taxon>Viridiplantae</taxon>
        <taxon>Streptophyta</taxon>
        <taxon>Embryophyta</taxon>
        <taxon>Tracheophyta</taxon>
        <taxon>Spermatophyta</taxon>
        <taxon>Magnoliopsida</taxon>
        <taxon>eudicotyledons</taxon>
        <taxon>Gunneridae</taxon>
        <taxon>Pentapetalae</taxon>
        <taxon>rosids</taxon>
        <taxon>malvids</taxon>
        <taxon>Brassicales</taxon>
        <taxon>Brassicaceae</taxon>
        <taxon>Camelineae</taxon>
        <taxon>Arabidopsis</taxon>
    </lineage>
</organism>
<keyword evidence="7" id="KW-1185">Reference proteome</keyword>
<comment type="caution">
    <text evidence="6">The sequence shown here is derived from an EMBL/GenBank/DDBJ whole genome shotgun (WGS) entry which is preliminary data.</text>
</comment>
<dbReference type="PANTHER" id="PTHR48449">
    <property type="entry name" value="DUF1985 DOMAIN-CONTAINING PROTEIN"/>
    <property type="match status" value="1"/>
</dbReference>
<feature type="region of interest" description="Disordered" evidence="4">
    <location>
        <begin position="750"/>
        <end position="773"/>
    </location>
</feature>
<dbReference type="GO" id="GO:0008234">
    <property type="term" value="F:cysteine-type peptidase activity"/>
    <property type="evidence" value="ECO:0007669"/>
    <property type="project" value="InterPro"/>
</dbReference>
<name>A0A8T2EX19_9BRAS</name>
<keyword evidence="3" id="KW-0175">Coiled coil</keyword>
<dbReference type="PANTHER" id="PTHR48449:SF1">
    <property type="entry name" value="DUF1985 DOMAIN-CONTAINING PROTEIN"/>
    <property type="match status" value="1"/>
</dbReference>
<feature type="region of interest" description="Disordered" evidence="4">
    <location>
        <begin position="1"/>
        <end position="28"/>
    </location>
</feature>
<keyword evidence="1 6" id="KW-0645">Protease</keyword>
<reference evidence="6 7" key="1">
    <citation type="submission" date="2020-12" db="EMBL/GenBank/DDBJ databases">
        <title>Concerted genomic and epigenomic changes stabilize Arabidopsis allopolyploids.</title>
        <authorList>
            <person name="Chen Z."/>
        </authorList>
    </citation>
    <scope>NUCLEOTIDE SEQUENCE [LARGE SCALE GENOMIC DNA]</scope>
    <source>
        <strain evidence="6">Allo738</strain>
        <tissue evidence="6">Leaf</tissue>
    </source>
</reference>
<feature type="coiled-coil region" evidence="3">
    <location>
        <begin position="448"/>
        <end position="475"/>
    </location>
</feature>
<feature type="compositionally biased region" description="Basic and acidic residues" evidence="4">
    <location>
        <begin position="854"/>
        <end position="865"/>
    </location>
</feature>
<feature type="region of interest" description="Disordered" evidence="4">
    <location>
        <begin position="481"/>
        <end position="535"/>
    </location>
</feature>
<feature type="domain" description="Ubiquitin-like protease family profile" evidence="5">
    <location>
        <begin position="949"/>
        <end position="1146"/>
    </location>
</feature>
<evidence type="ECO:0000313" key="7">
    <source>
        <dbReference type="Proteomes" id="UP000694240"/>
    </source>
</evidence>
<feature type="region of interest" description="Disordered" evidence="4">
    <location>
        <begin position="726"/>
        <end position="745"/>
    </location>
</feature>
<evidence type="ECO:0000259" key="5">
    <source>
        <dbReference type="PROSITE" id="PS50600"/>
    </source>
</evidence>
<sequence>MKHDRDWCEEALPKEEIRETSETARKAKPSEVGGFLRRMIGSPSVAPIEDLTVEELPPRLFAIDRYPSETKMNAYSKPEYISNIANVLKGKPEMQFLLDSPFGELFKIPKNKASFNAKLVLGLICRQLVTKKVNEMWIVFGGHPIRFGLREFSILTGLECGYPKKKDVEDVISVKPECESVWKTLFDERFGDTVPTIADLVSWLQEEESMEGWKQLALSLIILVDGVVAAHSNPNRATSKTVEMTKNLEFFCKYPWGRVSFTRTLGRIAKFQTPYDAQQLIRGLLVGSYALHGFPLALHLLAFETIPSIAKLGPDDVPNRTFAERSIHRLASLRAIRTSRFLECEAADEVEVNYIVKPADNVCPPSLSWDDEVDDPRVDYIEALLIDGHQRKPINSSNWSIVDVKRKRNAPGPSPKEPAMKKHKSEMDCDNEENTEDCFGEPVPERFIVEMRRSFKKLEDQMYQMQEDMKDFVREQIRAALDPKGKRPKQTIPSHDSREPPTSMDKAPVTAKKPSRRMSTKGSTGTRKSSRLTRVSHDVDTPALSIGCNSKEEDWDVPGVHTTAVGGRRKPSKPKKNVSFAVDTTELSDSNKEDMQGFIDEQYGANNESDFTANDGLDSSAAEEEILDTGFLIVPYAGSTQSHPDRGNFVVGKTVLLGSMPGTVYVTQEGRPVEEATVDTEMEEVPSNVSARVSKVDLLDNGPKVVAEPRLVGTHTGADEIADADTEMVDNPSGLPSTSAQEEARDACATTEANGSESEETYEPSDGDTAHIPGTSVEAARESKLVTGMEVEIPEKTHIDPPSPFQVVNNVTRELDTKVVGDLGAATDVEIVMEELGIVEGSVGTEDPNPGSDEADKTAIPKNNDESDNVAAVEAKEEKKASPKVPKKVKKQLVYEQDDAHPDGFKAKTVLVPDVPTQQTEVVLRAGNVSYNPLDMVDPSKIHTLFGFRKVPNEFFANLLTPGEWVESSHLEMMATLMWHKNGEQMIANRCIVLDMMLTHLLTKRVGDFKKCINKNRFKWGKFLSDIANGVHINREPNMKWLKDVDVVYDPMNWKAEHWVTLGINLNERLITVYDALISHTRESAVKARMTPICEMMPYLVRAMCQDVLISPYSVEPFEYVRCPTVAQNPTTGDCGPYTMKFLELLAFGHPFSELTTIREADMVFYRQKYSVDIYEHGKREAVVMKVKKLLTISDYLISNMVNPTLPDDLLSKIAKNLADQCWSDLGPLVRSGTRGRDIVYRLDVLKDANILTLCNSPDDFQAGGGHNPSGSADEGRHRPFFLSFFAANNPTAVYYEGIRVLTHERNINGTIKLLHRHAPVRANATLACAIVFICAGPMLKSGPRERDIVYRPNVLKDANIFSMCDDVDDFYAAGHDPNDINSEGRYRPFFKRCLEAGNPTAIYHEGLRLLTHESDIQGAILHLERIAPRNAAATLACAILYICVGNAHMGGVYLRLFGSNHYALESEEARDICEEVLEDIKKYGNTLKYTYANSFSFPECGDVRTLECAEMCYMTSRLFNNLCNQCYIWWCAKRISQIL</sequence>
<proteinExistence type="predicted"/>
<feature type="region of interest" description="Disordered" evidence="4">
    <location>
        <begin position="406"/>
        <end position="438"/>
    </location>
</feature>
<dbReference type="InterPro" id="IPR015410">
    <property type="entry name" value="DUF1985"/>
</dbReference>
<feature type="region of interest" description="Disordered" evidence="4">
    <location>
        <begin position="841"/>
        <end position="885"/>
    </location>
</feature>
<dbReference type="EMBL" id="JAEFBK010000003">
    <property type="protein sequence ID" value="KAG7627204.1"/>
    <property type="molecule type" value="Genomic_DNA"/>
</dbReference>
<evidence type="ECO:0000256" key="1">
    <source>
        <dbReference type="ARBA" id="ARBA00022670"/>
    </source>
</evidence>
<dbReference type="PROSITE" id="PS50600">
    <property type="entry name" value="ULP_PROTEASE"/>
    <property type="match status" value="1"/>
</dbReference>
<dbReference type="GO" id="GO:0006508">
    <property type="term" value="P:proteolysis"/>
    <property type="evidence" value="ECO:0007669"/>
    <property type="project" value="UniProtKB-KW"/>
</dbReference>
<dbReference type="InterPro" id="IPR003653">
    <property type="entry name" value="Peptidase_C48_C"/>
</dbReference>
<evidence type="ECO:0000256" key="2">
    <source>
        <dbReference type="ARBA" id="ARBA00022801"/>
    </source>
</evidence>
<dbReference type="Pfam" id="PF09331">
    <property type="entry name" value="DUF1985"/>
    <property type="match status" value="1"/>
</dbReference>
<accession>A0A8T2EX19</accession>
<feature type="compositionally biased region" description="Acidic residues" evidence="4">
    <location>
        <begin position="757"/>
        <end position="766"/>
    </location>
</feature>
<evidence type="ECO:0000256" key="3">
    <source>
        <dbReference type="SAM" id="Coils"/>
    </source>
</evidence>
<protein>
    <submittedName>
        <fullName evidence="6">Ulp1 protease family C-terminal catalytic domain</fullName>
    </submittedName>
</protein>
<dbReference type="Proteomes" id="UP000694240">
    <property type="component" value="Chromosome 3"/>
</dbReference>
<evidence type="ECO:0000313" key="6">
    <source>
        <dbReference type="EMBL" id="KAG7627204.1"/>
    </source>
</evidence>
<evidence type="ECO:0000256" key="4">
    <source>
        <dbReference type="SAM" id="MobiDB-lite"/>
    </source>
</evidence>
<dbReference type="Pfam" id="PF02902">
    <property type="entry name" value="Peptidase_C48"/>
    <property type="match status" value="1"/>
</dbReference>
<keyword evidence="2" id="KW-0378">Hydrolase</keyword>
<gene>
    <name evidence="6" type="ORF">ISN45_At03g034940</name>
</gene>
<feature type="compositionally biased region" description="Acidic residues" evidence="4">
    <location>
        <begin position="428"/>
        <end position="438"/>
    </location>
</feature>